<evidence type="ECO:0000259" key="9">
    <source>
        <dbReference type="SMART" id="SM00563"/>
    </source>
</evidence>
<dbReference type="GO" id="GO:0003841">
    <property type="term" value="F:1-acylglycerol-3-phosphate O-acyltransferase activity"/>
    <property type="evidence" value="ECO:0007669"/>
    <property type="project" value="UniProtKB-UniRule"/>
</dbReference>
<dbReference type="OrthoDB" id="9803035at2"/>
<evidence type="ECO:0000256" key="3">
    <source>
        <dbReference type="ARBA" id="ARBA00022516"/>
    </source>
</evidence>
<dbReference type="PANTHER" id="PTHR10434:SF64">
    <property type="entry name" value="1-ACYL-SN-GLYCEROL-3-PHOSPHATE ACYLTRANSFERASE-RELATED"/>
    <property type="match status" value="1"/>
</dbReference>
<dbReference type="HOGENOM" id="CLU_027938_6_3_0"/>
<keyword evidence="7" id="KW-0594">Phospholipid biosynthesis</keyword>
<sequence length="259" mass="29191" precursor="true">MKKVLVTIWFLIAASLYIVGYGSLVLLLSLFLRIFKGREKAKSFVFKQIKIFGKNAFKWMFCPVKVFGQENLKENENYLVVPNHQSMMDIPLVLGYIGPMPMIAKKELSKVPGVNWFVKYMGGLFLDRKNPAQGAFVIRQMDRILARGNSLLVFPEGTRSKDGTVGKFKPAVFKLAIRHKVKVLPVSIWGTIFLVPKKSLFLNPGPVSMIIHPPLDPTQFSNEEELALKAEEIVRAGVEKLKMLEVGENEKSMDKGFGS</sequence>
<dbReference type="AlphaFoldDB" id="F7YVX0"/>
<keyword evidence="8" id="KW-1133">Transmembrane helix</keyword>
<keyword evidence="7" id="KW-1208">Phospholipid metabolism</keyword>
<dbReference type="GO" id="GO:0016020">
    <property type="term" value="C:membrane"/>
    <property type="evidence" value="ECO:0007669"/>
    <property type="project" value="InterPro"/>
</dbReference>
<dbReference type="SUPFAM" id="SSF69593">
    <property type="entry name" value="Glycerol-3-phosphate (1)-acyltransferase"/>
    <property type="match status" value="1"/>
</dbReference>
<keyword evidence="8" id="KW-0472">Membrane</keyword>
<keyword evidence="4 7" id="KW-0808">Transferase</keyword>
<dbReference type="CDD" id="cd07989">
    <property type="entry name" value="LPLAT_AGPAT-like"/>
    <property type="match status" value="1"/>
</dbReference>
<evidence type="ECO:0000256" key="6">
    <source>
        <dbReference type="ARBA" id="ARBA00023315"/>
    </source>
</evidence>
<dbReference type="STRING" id="688269.Theth_1748"/>
<evidence type="ECO:0000256" key="8">
    <source>
        <dbReference type="SAM" id="Phobius"/>
    </source>
</evidence>
<feature type="domain" description="Phospholipid/glycerol acyltransferase" evidence="9">
    <location>
        <begin position="78"/>
        <end position="191"/>
    </location>
</feature>
<evidence type="ECO:0000256" key="2">
    <source>
        <dbReference type="ARBA" id="ARBA00008655"/>
    </source>
</evidence>
<reference evidence="10 11" key="1">
    <citation type="submission" date="2010-11" db="EMBL/GenBank/DDBJ databases">
        <title>The complete genome of Thermotoga thermarum DSM 5069.</title>
        <authorList>
            <consortium name="US DOE Joint Genome Institute (JGI-PGF)"/>
            <person name="Lucas S."/>
            <person name="Copeland A."/>
            <person name="Lapidus A."/>
            <person name="Bruce D."/>
            <person name="Goodwin L."/>
            <person name="Pitluck S."/>
            <person name="Kyrpides N."/>
            <person name="Mavromatis K."/>
            <person name="Ivanova N."/>
            <person name="Zeytun A."/>
            <person name="Brettin T."/>
            <person name="Detter J.C."/>
            <person name="Tapia R."/>
            <person name="Han C."/>
            <person name="Land M."/>
            <person name="Hauser L."/>
            <person name="Markowitz V."/>
            <person name="Cheng J.-F."/>
            <person name="Hugenholtz P."/>
            <person name="Woyke T."/>
            <person name="Wu D."/>
            <person name="Spring S."/>
            <person name="Schroeder M."/>
            <person name="Brambilla E."/>
            <person name="Klenk H.-P."/>
            <person name="Eisen J.A."/>
        </authorList>
    </citation>
    <scope>NUCLEOTIDE SEQUENCE [LARGE SCALE GENOMIC DNA]</scope>
    <source>
        <strain evidence="10 11">DSM 5069</strain>
    </source>
</reference>
<dbReference type="Proteomes" id="UP000006804">
    <property type="component" value="Chromosome"/>
</dbReference>
<keyword evidence="8" id="KW-0812">Transmembrane</keyword>
<name>F7YVX0_9THEM</name>
<dbReference type="Pfam" id="PF01553">
    <property type="entry name" value="Acyltransferase"/>
    <property type="match status" value="1"/>
</dbReference>
<dbReference type="eggNOG" id="COG0204">
    <property type="taxonomic scope" value="Bacteria"/>
</dbReference>
<evidence type="ECO:0000313" key="11">
    <source>
        <dbReference type="Proteomes" id="UP000006804"/>
    </source>
</evidence>
<comment type="catalytic activity">
    <reaction evidence="7">
        <text>a 1-acyl-sn-glycero-3-phosphate + an acyl-CoA = a 1,2-diacyl-sn-glycero-3-phosphate + CoA</text>
        <dbReference type="Rhea" id="RHEA:19709"/>
        <dbReference type="ChEBI" id="CHEBI:57287"/>
        <dbReference type="ChEBI" id="CHEBI:57970"/>
        <dbReference type="ChEBI" id="CHEBI:58342"/>
        <dbReference type="ChEBI" id="CHEBI:58608"/>
        <dbReference type="EC" id="2.3.1.51"/>
    </reaction>
</comment>
<dbReference type="EC" id="2.3.1.51" evidence="7"/>
<dbReference type="PANTHER" id="PTHR10434">
    <property type="entry name" value="1-ACYL-SN-GLYCEROL-3-PHOSPHATE ACYLTRANSFERASE"/>
    <property type="match status" value="1"/>
</dbReference>
<keyword evidence="3 7" id="KW-0444">Lipid biosynthesis</keyword>
<dbReference type="GO" id="GO:0006654">
    <property type="term" value="P:phosphatidic acid biosynthetic process"/>
    <property type="evidence" value="ECO:0007669"/>
    <property type="project" value="TreeGrafter"/>
</dbReference>
<evidence type="ECO:0000256" key="4">
    <source>
        <dbReference type="ARBA" id="ARBA00022679"/>
    </source>
</evidence>
<protein>
    <recommendedName>
        <fullName evidence="7">1-acyl-sn-glycerol-3-phosphate acyltransferase</fullName>
        <ecNumber evidence="7">2.3.1.51</ecNumber>
    </recommendedName>
</protein>
<dbReference type="InterPro" id="IPR002123">
    <property type="entry name" value="Plipid/glycerol_acylTrfase"/>
</dbReference>
<comment type="pathway">
    <text evidence="1">Lipid metabolism.</text>
</comment>
<keyword evidence="11" id="KW-1185">Reference proteome</keyword>
<feature type="transmembrane region" description="Helical" evidence="8">
    <location>
        <begin position="6"/>
        <end position="32"/>
    </location>
</feature>
<dbReference type="PATRIC" id="fig|688269.3.peg.1800"/>
<comment type="similarity">
    <text evidence="2 7">Belongs to the 1-acyl-sn-glycerol-3-phosphate acyltransferase family.</text>
</comment>
<dbReference type="SMART" id="SM00563">
    <property type="entry name" value="PlsC"/>
    <property type="match status" value="1"/>
</dbReference>
<evidence type="ECO:0000256" key="1">
    <source>
        <dbReference type="ARBA" id="ARBA00005189"/>
    </source>
</evidence>
<comment type="domain">
    <text evidence="7">The HXXXXD motif is essential for acyltransferase activity and may constitute the binding site for the phosphate moiety of the glycerol-3-phosphate.</text>
</comment>
<keyword evidence="5 7" id="KW-0443">Lipid metabolism</keyword>
<gene>
    <name evidence="10" type="ORF">Theth_1748</name>
</gene>
<evidence type="ECO:0000313" key="10">
    <source>
        <dbReference type="EMBL" id="AEH51792.1"/>
    </source>
</evidence>
<dbReference type="NCBIfam" id="TIGR00530">
    <property type="entry name" value="AGP_acyltrn"/>
    <property type="match status" value="1"/>
</dbReference>
<evidence type="ECO:0000256" key="7">
    <source>
        <dbReference type="RuleBase" id="RU361267"/>
    </source>
</evidence>
<evidence type="ECO:0000256" key="5">
    <source>
        <dbReference type="ARBA" id="ARBA00023098"/>
    </source>
</evidence>
<dbReference type="EMBL" id="CP002351">
    <property type="protein sequence ID" value="AEH51792.1"/>
    <property type="molecule type" value="Genomic_DNA"/>
</dbReference>
<dbReference type="KEGG" id="tta:Theth_1748"/>
<proteinExistence type="inferred from homology"/>
<accession>F7YVX0</accession>
<keyword evidence="6 7" id="KW-0012">Acyltransferase</keyword>
<dbReference type="InterPro" id="IPR004552">
    <property type="entry name" value="AGP_acyltrans"/>
</dbReference>
<organism evidence="10 11">
    <name type="scientific">Pseudothermotoga thermarum DSM 5069</name>
    <dbReference type="NCBI Taxonomy" id="688269"/>
    <lineage>
        <taxon>Bacteria</taxon>
        <taxon>Thermotogati</taxon>
        <taxon>Thermotogota</taxon>
        <taxon>Thermotogae</taxon>
        <taxon>Thermotogales</taxon>
        <taxon>Thermotogaceae</taxon>
        <taxon>Pseudothermotoga</taxon>
    </lineage>
</organism>